<dbReference type="InterPro" id="IPR000504">
    <property type="entry name" value="RRM_dom"/>
</dbReference>
<evidence type="ECO:0000259" key="14">
    <source>
        <dbReference type="PROSITE" id="PS50102"/>
    </source>
</evidence>
<dbReference type="InterPro" id="IPR003954">
    <property type="entry name" value="RRM_euk-type"/>
</dbReference>
<keyword evidence="2" id="KW-0507">mRNA processing</keyword>
<dbReference type="AlphaFoldDB" id="A0A915HFX3"/>
<dbReference type="CDD" id="cd00096">
    <property type="entry name" value="Ig"/>
    <property type="match status" value="1"/>
</dbReference>
<evidence type="ECO:0000313" key="18">
    <source>
        <dbReference type="WBParaSite" id="nRc.2.0.1.t00303-RA"/>
    </source>
</evidence>
<dbReference type="GO" id="GO:0008270">
    <property type="term" value="F:zinc ion binding"/>
    <property type="evidence" value="ECO:0007669"/>
    <property type="project" value="UniProtKB-KW"/>
</dbReference>
<keyword evidence="3 12" id="KW-0479">Metal-binding</keyword>
<dbReference type="InterPro" id="IPR007110">
    <property type="entry name" value="Ig-like_dom"/>
</dbReference>
<dbReference type="PROSITE" id="PS50102">
    <property type="entry name" value="RRM"/>
    <property type="match status" value="1"/>
</dbReference>
<dbReference type="SMART" id="SM00361">
    <property type="entry name" value="RRM_1"/>
    <property type="match status" value="1"/>
</dbReference>
<reference evidence="18" key="1">
    <citation type="submission" date="2022-11" db="UniProtKB">
        <authorList>
            <consortium name="WormBaseParasite"/>
        </authorList>
    </citation>
    <scope>IDENTIFICATION</scope>
</reference>
<dbReference type="InterPro" id="IPR036179">
    <property type="entry name" value="Ig-like_dom_sf"/>
</dbReference>
<dbReference type="SUPFAM" id="SSF48726">
    <property type="entry name" value="Immunoglobulin"/>
    <property type="match status" value="1"/>
</dbReference>
<dbReference type="WBParaSite" id="nRc.2.0.1.t00303-RA">
    <property type="protein sequence ID" value="nRc.2.0.1.t00303-RA"/>
    <property type="gene ID" value="nRc.2.0.1.g00303"/>
</dbReference>
<accession>A0A915HFX3</accession>
<dbReference type="PANTHER" id="PTHR12620">
    <property type="entry name" value="U2 SNRNP AUXILIARY FACTOR, SMALL SUBUNIT"/>
    <property type="match status" value="1"/>
</dbReference>
<feature type="domain" description="RRM" evidence="14">
    <location>
        <begin position="188"/>
        <end position="285"/>
    </location>
</feature>
<keyword evidence="8" id="KW-0238">DNA-binding</keyword>
<proteinExistence type="predicted"/>
<dbReference type="GO" id="GO:0003677">
    <property type="term" value="F:DNA binding"/>
    <property type="evidence" value="ECO:0007669"/>
    <property type="project" value="UniProtKB-KW"/>
</dbReference>
<dbReference type="InterPro" id="IPR009145">
    <property type="entry name" value="U2AF_small"/>
</dbReference>
<evidence type="ECO:0000256" key="9">
    <source>
        <dbReference type="ARBA" id="ARBA00023187"/>
    </source>
</evidence>
<evidence type="ECO:0000256" key="8">
    <source>
        <dbReference type="ARBA" id="ARBA00023125"/>
    </source>
</evidence>
<feature type="domain" description="C3H1-type" evidence="15">
    <location>
        <begin position="168"/>
        <end position="196"/>
    </location>
</feature>
<dbReference type="InterPro" id="IPR035979">
    <property type="entry name" value="RBD_domain_sf"/>
</dbReference>
<dbReference type="InterPro" id="IPR012677">
    <property type="entry name" value="Nucleotide-bd_a/b_plait_sf"/>
</dbReference>
<dbReference type="Pfam" id="PF00642">
    <property type="entry name" value="zf-CCCH"/>
    <property type="match status" value="1"/>
</dbReference>
<keyword evidence="4" id="KW-0677">Repeat</keyword>
<dbReference type="Proteomes" id="UP000887565">
    <property type="component" value="Unplaced"/>
</dbReference>
<dbReference type="PROSITE" id="PS50103">
    <property type="entry name" value="ZF_C3H1"/>
    <property type="match status" value="1"/>
</dbReference>
<feature type="transmembrane region" description="Helical" evidence="13">
    <location>
        <begin position="114"/>
        <end position="138"/>
    </location>
</feature>
<dbReference type="FunFam" id="3.30.70.330:FF:000122">
    <property type="entry name" value="Splicing factor U2AF small subunit"/>
    <property type="match status" value="1"/>
</dbReference>
<dbReference type="GO" id="GO:0000398">
    <property type="term" value="P:mRNA splicing, via spliceosome"/>
    <property type="evidence" value="ECO:0007669"/>
    <property type="project" value="InterPro"/>
</dbReference>
<keyword evidence="13" id="KW-1133">Transmembrane helix</keyword>
<dbReference type="PROSITE" id="PS50835">
    <property type="entry name" value="IG_LIKE"/>
    <property type="match status" value="1"/>
</dbReference>
<dbReference type="InterPro" id="IPR013783">
    <property type="entry name" value="Ig-like_fold"/>
</dbReference>
<keyword evidence="5 12" id="KW-0863">Zinc-finger</keyword>
<evidence type="ECO:0000256" key="6">
    <source>
        <dbReference type="ARBA" id="ARBA00022833"/>
    </source>
</evidence>
<dbReference type="Gene3D" id="3.30.70.330">
    <property type="match status" value="1"/>
</dbReference>
<evidence type="ECO:0000256" key="5">
    <source>
        <dbReference type="ARBA" id="ARBA00022771"/>
    </source>
</evidence>
<feature type="domain" description="Ig-like" evidence="16">
    <location>
        <begin position="6"/>
        <end position="104"/>
    </location>
</feature>
<evidence type="ECO:0000256" key="4">
    <source>
        <dbReference type="ARBA" id="ARBA00022737"/>
    </source>
</evidence>
<keyword evidence="13" id="KW-0472">Membrane</keyword>
<evidence type="ECO:0000256" key="10">
    <source>
        <dbReference type="ARBA" id="ARBA00023242"/>
    </source>
</evidence>
<name>A0A915HFX3_ROMCU</name>
<keyword evidence="13" id="KW-0812">Transmembrane</keyword>
<evidence type="ECO:0000256" key="13">
    <source>
        <dbReference type="SAM" id="Phobius"/>
    </source>
</evidence>
<dbReference type="InterPro" id="IPR000571">
    <property type="entry name" value="Znf_CCCH"/>
</dbReference>
<evidence type="ECO:0000256" key="3">
    <source>
        <dbReference type="ARBA" id="ARBA00022723"/>
    </source>
</evidence>
<evidence type="ECO:0000256" key="2">
    <source>
        <dbReference type="ARBA" id="ARBA00022664"/>
    </source>
</evidence>
<dbReference type="GO" id="GO:0003723">
    <property type="term" value="F:RNA binding"/>
    <property type="evidence" value="ECO:0007669"/>
    <property type="project" value="UniProtKB-UniRule"/>
</dbReference>
<keyword evidence="7 11" id="KW-0694">RNA-binding</keyword>
<dbReference type="Gene3D" id="2.60.40.10">
    <property type="entry name" value="Immunoglobulins"/>
    <property type="match status" value="1"/>
</dbReference>
<dbReference type="SUPFAM" id="SSF54928">
    <property type="entry name" value="RNA-binding domain, RBD"/>
    <property type="match status" value="1"/>
</dbReference>
<keyword evidence="6 12" id="KW-0862">Zinc</keyword>
<protein>
    <submittedName>
        <fullName evidence="18">Uncharacterized protein</fullName>
    </submittedName>
</protein>
<comment type="subcellular location">
    <subcellularLocation>
        <location evidence="1">Nucleus</location>
    </subcellularLocation>
</comment>
<evidence type="ECO:0000256" key="11">
    <source>
        <dbReference type="PROSITE-ProRule" id="PRU00176"/>
    </source>
</evidence>
<evidence type="ECO:0000259" key="15">
    <source>
        <dbReference type="PROSITE" id="PS50103"/>
    </source>
</evidence>
<keyword evidence="17" id="KW-1185">Reference proteome</keyword>
<sequence>MDNADPRSAEIDEAIVQMITIDDQPFSVVENPPDGENDEEFVTVEWRKDALDLMESPENFRHTFERNKLSIRPSLYEDSGLYECTKHNQILVNVASYSTKRSATIEVYPLYECFFEAFFCMVVLSFSGFFPFLAIVFVRSFFANQMASFDEQERLEIQRKRKAFEIDQMCKVNCSFYFKIGACRHGDKCSRMHNVPTFSQYKDPINYTDADDQSDFDDFFEAVFCELEDQYGEVEEMNVCDNMGEHMIGNVYVKFKYEEDAERACRFVNNRWFNGEPIHAELSPVTDFREACCRQYEMG</sequence>
<dbReference type="GO" id="GO:0089701">
    <property type="term" value="C:U2AF complex"/>
    <property type="evidence" value="ECO:0007669"/>
    <property type="project" value="InterPro"/>
</dbReference>
<keyword evidence="10" id="KW-0539">Nucleus</keyword>
<keyword evidence="9" id="KW-0508">mRNA splicing</keyword>
<evidence type="ECO:0000256" key="12">
    <source>
        <dbReference type="PROSITE-ProRule" id="PRU00723"/>
    </source>
</evidence>
<evidence type="ECO:0000313" key="17">
    <source>
        <dbReference type="Proteomes" id="UP000887565"/>
    </source>
</evidence>
<evidence type="ECO:0000256" key="7">
    <source>
        <dbReference type="ARBA" id="ARBA00022884"/>
    </source>
</evidence>
<evidence type="ECO:0000256" key="1">
    <source>
        <dbReference type="ARBA" id="ARBA00004123"/>
    </source>
</evidence>
<organism evidence="17 18">
    <name type="scientific">Romanomermis culicivorax</name>
    <name type="common">Nematode worm</name>
    <dbReference type="NCBI Taxonomy" id="13658"/>
    <lineage>
        <taxon>Eukaryota</taxon>
        <taxon>Metazoa</taxon>
        <taxon>Ecdysozoa</taxon>
        <taxon>Nematoda</taxon>
        <taxon>Enoplea</taxon>
        <taxon>Dorylaimia</taxon>
        <taxon>Mermithida</taxon>
        <taxon>Mermithoidea</taxon>
        <taxon>Mermithidae</taxon>
        <taxon>Romanomermis</taxon>
    </lineage>
</organism>
<feature type="zinc finger region" description="C3H1-type" evidence="12">
    <location>
        <begin position="168"/>
        <end position="196"/>
    </location>
</feature>
<evidence type="ECO:0000259" key="16">
    <source>
        <dbReference type="PROSITE" id="PS50835"/>
    </source>
</evidence>